<keyword evidence="10 17" id="KW-0863">Zinc-finger</keyword>
<keyword evidence="4" id="KW-0158">Chromosome</keyword>
<evidence type="ECO:0000256" key="9">
    <source>
        <dbReference type="ARBA" id="ARBA00022729"/>
    </source>
</evidence>
<dbReference type="InterPro" id="IPR000953">
    <property type="entry name" value="Chromo/chromo_shadow_dom"/>
</dbReference>
<feature type="domain" description="Chromo" evidence="20">
    <location>
        <begin position="1458"/>
        <end position="1512"/>
    </location>
</feature>
<feature type="compositionally biased region" description="Basic and acidic residues" evidence="18">
    <location>
        <begin position="192"/>
        <end position="217"/>
    </location>
</feature>
<dbReference type="GO" id="GO:0031981">
    <property type="term" value="C:nuclear lumen"/>
    <property type="evidence" value="ECO:0007669"/>
    <property type="project" value="UniProtKB-ARBA"/>
</dbReference>
<dbReference type="InterPro" id="IPR001584">
    <property type="entry name" value="Integrase_cat-core"/>
</dbReference>
<evidence type="ECO:0000259" key="22">
    <source>
        <dbReference type="PROSITE" id="PS50994"/>
    </source>
</evidence>
<evidence type="ECO:0000256" key="3">
    <source>
        <dbReference type="ARBA" id="ARBA00022330"/>
    </source>
</evidence>
<feature type="region of interest" description="Disordered" evidence="18">
    <location>
        <begin position="677"/>
        <end position="822"/>
    </location>
</feature>
<evidence type="ECO:0000256" key="19">
    <source>
        <dbReference type="SAM" id="Phobius"/>
    </source>
</evidence>
<evidence type="ECO:0000313" key="24">
    <source>
        <dbReference type="EMBL" id="KAK6323954.1"/>
    </source>
</evidence>
<feature type="zinc finger region" description="C3H1-type" evidence="17">
    <location>
        <begin position="822"/>
        <end position="850"/>
    </location>
</feature>
<feature type="domain" description="C3H1-type" evidence="21">
    <location>
        <begin position="822"/>
        <end position="850"/>
    </location>
</feature>
<name>A0AAN8M6N1_9TELE</name>
<dbReference type="PANTHER" id="PTHR46557:SF1">
    <property type="entry name" value="SERINE_THREONINE-PROTEIN PHOSPHATASE 1 REGULATORY SUBUNIT 10"/>
    <property type="match status" value="1"/>
</dbReference>
<sequence>MVCPCSGQEPPLPQRHYWGSQLIPGCVLRAEMAVGPVDPREVLKGVENLLGKDGELRSLEGVPKVFSLMKGSHKMVSRCMYLNILLQTKSHDILNRFIRVGGYKLLNAWLTYSKTSNNTPLLQLILLTLQKLPLTVDHLKQNNTAKLVKQLSKTGETEGLRKLATGLVDGWMATIRSQSVSATSPADKKRKKEEGRVPVREVKAADVGKAAEEEKKREKPKAHAPSHAKIRSIGLEMDAPTPVPVKKPTVALQLGDKYNIKPALVLKRPSLGPLDPPPVEKKYKPLNTTPNQTKEIKVKIIPAQRKTSTEIALEGTGFLDALNSAPVSLIKIKKKKGREGRDPKAVSPTSNKPCPFEGKPHYPSPQGGAKPLSPETQVASTTPPHEVPVDLEQPGTPVPADDPEAMDTSSEKPSALAEPRGEEEGQLTKKGKKKKSVRWAEEEQLKEYFYFDLDETERVNVNKVKDFGEAAKREMMMDRHTFEMARRLSHDSMEERVPWSPPRPLALTGPLVNAGANSTERLTQRDRETGILQEIFLTKESVPDSPHEPEPEAYEPMPPRLIPLDEDSTMMDDSYMEPMDTSSQPGSAVGPGGVEGSKLPPILANLMGNLGANNLLGNLGNLGNIAQGTPGAPAAPSVNVQELLTSIMGASGGQSTEDLIKQPDFSEKIKQLLGSLQQTQNQGPPTGPPPGVSQGLLGHGPGMNNMPNMNNMGMPMNGVGYPPAGKPPGPGGPHYNHPPPPPPHNHGPPGFNANPRMMGPPPPQGHGGDNSNYWGDDSMRGGPHRGGGGHFHRGGRGRGGEQVGFRGRGRGGPRGGHNMGDMSKRPVCRHFMMKGNCRYESNCAFYHPGVNGPPLPPNHPAHNQYNDHGPQHGHYCSGLVISVIFLQNHTSNSMESAGAGNMPGGVERVQEHSNMLASLGEAMDWVLQVVQRLERRGPDPVEPAERPDPATHTPSPRDREKVSTLVSCLSGKALEWANAVWSEGGDALDNYGEFARLFRAIFDHPPEGREAGGRLVHLRQGMRTALREDVRRELACRDTTLTFNQLVDMAIRLDNLLASRGLPQCKALVDKGAAGSLMDRSHVYPLSQAETEAMETYVSEFLRQGFPPLHPPPLSFENEMFRDMLGRGVVVYIDDILVYSTTHAKHVSLVRRVLLEHDLQHLSTEAINQSDSKLSTMAKTKELSKDVRDKIADLHKAGMFYKTIAKQLENLWRELKPRNLNDLEKICKEEWNKIPPEMCGNLVANYKKRLTSVIANKGMEMEGDRISAVPPVLAHPDPSLPFVVEVDAFELSPAEQNYDVGIGRTVRCLTGKYWWPTLAKDVRVYVSSCLGNTTILVVVDRFSKACRLLPLPGLPTTLQTVEALFTHVFRHYGVLEDIVSDRGPQFTSRVWKAFMERLGISVSLTSGFHPESNGQVERENQDVGYQPALAPWHQSQTEAPAVDDWFRHAEETWNATHIHLQPVVAGPLQESEASGGGFQYLVEWEGYGPEARCWVSVRDGLDPSLLRDFHRQTSGSPCSASSWPSPRPVSARCCEREGTRQYEELQRTGDTQRKVLIMIRGLLSVLLVLVAVAVSSSLAKPEKNIAKRGKRIPQTLSRGWGDQLVWAQTYEEALYWARAQNKPLMVIFHLEDCPHSASMKKAFAEDKDIQKVADEDFIILNLVYETTDKHLSPDGQYVPRIIFVDPSMTVRADITGRYSNRMYAYEPSDIKLSKE</sequence>
<evidence type="ECO:0000256" key="13">
    <source>
        <dbReference type="ARBA" id="ARBA00023242"/>
    </source>
</evidence>
<keyword evidence="6" id="KW-1017">Isopeptide bond</keyword>
<feature type="region of interest" description="Disordered" evidence="18">
    <location>
        <begin position="937"/>
        <end position="962"/>
    </location>
</feature>
<evidence type="ECO:0000256" key="15">
    <source>
        <dbReference type="ARBA" id="ARBA00093575"/>
    </source>
</evidence>
<dbReference type="InterPro" id="IPR043502">
    <property type="entry name" value="DNA/RNA_pol_sf"/>
</dbReference>
<dbReference type="GO" id="GO:0015074">
    <property type="term" value="P:DNA integration"/>
    <property type="evidence" value="ECO:0007669"/>
    <property type="project" value="InterPro"/>
</dbReference>
<keyword evidence="7" id="KW-0597">Phosphoprotein</keyword>
<evidence type="ECO:0000256" key="14">
    <source>
        <dbReference type="ARBA" id="ARBA00038124"/>
    </source>
</evidence>
<dbReference type="Pfam" id="PF13899">
    <property type="entry name" value="Thioredoxin_7"/>
    <property type="match status" value="1"/>
</dbReference>
<evidence type="ECO:0000256" key="1">
    <source>
        <dbReference type="ARBA" id="ARBA00004123"/>
    </source>
</evidence>
<comment type="subcellular location">
    <subcellularLocation>
        <location evidence="2">Chromosome</location>
    </subcellularLocation>
    <subcellularLocation>
        <location evidence="1 16">Nucleus</location>
    </subcellularLocation>
</comment>
<evidence type="ECO:0000256" key="6">
    <source>
        <dbReference type="ARBA" id="ARBA00022499"/>
    </source>
</evidence>
<dbReference type="Gene3D" id="3.30.420.10">
    <property type="entry name" value="Ribonuclease H-like superfamily/Ribonuclease H"/>
    <property type="match status" value="2"/>
</dbReference>
<comment type="similarity">
    <text evidence="14">Belongs to the AGR family.</text>
</comment>
<dbReference type="InterPro" id="IPR035441">
    <property type="entry name" value="TFIIS/LEDGF_dom_sf"/>
</dbReference>
<dbReference type="PROSITE" id="PS50103">
    <property type="entry name" value="ZF_C3H1"/>
    <property type="match status" value="1"/>
</dbReference>
<evidence type="ECO:0000256" key="11">
    <source>
        <dbReference type="ARBA" id="ARBA00022833"/>
    </source>
</evidence>
<evidence type="ECO:0000256" key="18">
    <source>
        <dbReference type="SAM" id="MobiDB-lite"/>
    </source>
</evidence>
<feature type="region of interest" description="Disordered" evidence="18">
    <location>
        <begin position="541"/>
        <end position="560"/>
    </location>
</feature>
<feature type="compositionally biased region" description="Pro residues" evidence="18">
    <location>
        <begin position="724"/>
        <end position="746"/>
    </location>
</feature>
<dbReference type="GO" id="GO:0003676">
    <property type="term" value="F:nucleic acid binding"/>
    <property type="evidence" value="ECO:0007669"/>
    <property type="project" value="InterPro"/>
</dbReference>
<organism evidence="24 25">
    <name type="scientific">Coregonus suidteri</name>
    <dbReference type="NCBI Taxonomy" id="861788"/>
    <lineage>
        <taxon>Eukaryota</taxon>
        <taxon>Metazoa</taxon>
        <taxon>Chordata</taxon>
        <taxon>Craniata</taxon>
        <taxon>Vertebrata</taxon>
        <taxon>Euteleostomi</taxon>
        <taxon>Actinopterygii</taxon>
        <taxon>Neopterygii</taxon>
        <taxon>Teleostei</taxon>
        <taxon>Protacanthopterygii</taxon>
        <taxon>Salmoniformes</taxon>
        <taxon>Salmonidae</taxon>
        <taxon>Coregoninae</taxon>
        <taxon>Coregonus</taxon>
    </lineage>
</organism>
<feature type="compositionally biased region" description="Polar residues" evidence="18">
    <location>
        <begin position="374"/>
        <end position="383"/>
    </location>
</feature>
<feature type="region of interest" description="Disordered" evidence="18">
    <location>
        <begin position="269"/>
        <end position="288"/>
    </location>
</feature>
<dbReference type="Pfam" id="PF08711">
    <property type="entry name" value="Med26"/>
    <property type="match status" value="1"/>
</dbReference>
<dbReference type="Gene3D" id="1.20.930.10">
    <property type="entry name" value="Conserved domain common to transcription factors TFIIS, elongin A, CRSP70"/>
    <property type="match status" value="1"/>
</dbReference>
<dbReference type="PROSITE" id="PS51319">
    <property type="entry name" value="TFIIS_N"/>
    <property type="match status" value="1"/>
</dbReference>
<keyword evidence="19" id="KW-0812">Transmembrane</keyword>
<dbReference type="Proteomes" id="UP001356427">
    <property type="component" value="Unassembled WGS sequence"/>
</dbReference>
<dbReference type="SMART" id="SM00356">
    <property type="entry name" value="ZnF_C3H1"/>
    <property type="match status" value="1"/>
</dbReference>
<keyword evidence="9" id="KW-0732">Signal</keyword>
<dbReference type="SUPFAM" id="SSF56672">
    <property type="entry name" value="DNA/RNA polymerases"/>
    <property type="match status" value="1"/>
</dbReference>
<dbReference type="InterPro" id="IPR000571">
    <property type="entry name" value="Znf_CCCH"/>
</dbReference>
<evidence type="ECO:0000256" key="17">
    <source>
        <dbReference type="PROSITE-ProRule" id="PRU00723"/>
    </source>
</evidence>
<reference evidence="24 25" key="1">
    <citation type="submission" date="2021-04" db="EMBL/GenBank/DDBJ databases">
        <authorList>
            <person name="De Guttry C."/>
            <person name="Zahm M."/>
            <person name="Klopp C."/>
            <person name="Cabau C."/>
            <person name="Louis A."/>
            <person name="Berthelot C."/>
            <person name="Parey E."/>
            <person name="Roest Crollius H."/>
            <person name="Montfort J."/>
            <person name="Robinson-Rechavi M."/>
            <person name="Bucao C."/>
            <person name="Bouchez O."/>
            <person name="Gislard M."/>
            <person name="Lluch J."/>
            <person name="Milhes M."/>
            <person name="Lampietro C."/>
            <person name="Lopez Roques C."/>
            <person name="Donnadieu C."/>
            <person name="Braasch I."/>
            <person name="Desvignes T."/>
            <person name="Postlethwait J."/>
            <person name="Bobe J."/>
            <person name="Wedekind C."/>
            <person name="Guiguen Y."/>
        </authorList>
    </citation>
    <scope>NUCLEOTIDE SEQUENCE [LARGE SCALE GENOMIC DNA]</scope>
    <source>
        <strain evidence="24">Cs_M1</strain>
        <tissue evidence="24">Blood</tissue>
    </source>
</reference>
<dbReference type="SUPFAM" id="SSF47676">
    <property type="entry name" value="Conserved domain common to transcription factors TFIIS, elongin A, CRSP70"/>
    <property type="match status" value="1"/>
</dbReference>
<dbReference type="PANTHER" id="PTHR46557">
    <property type="entry name" value="SERINE/THREONINE-PROTEIN PHOSPHATASE 1 REGULATORY SUBUNIT 10-RELATED"/>
    <property type="match status" value="1"/>
</dbReference>
<dbReference type="GO" id="GO:0008270">
    <property type="term" value="F:zinc ion binding"/>
    <property type="evidence" value="ECO:0007669"/>
    <property type="project" value="UniProtKB-KW"/>
</dbReference>
<keyword evidence="11 17" id="KW-0862">Zinc</keyword>
<comment type="caution">
    <text evidence="24">The sequence shown here is derived from an EMBL/GenBank/DDBJ whole genome shotgun (WGS) entry which is preliminary data.</text>
</comment>
<evidence type="ECO:0000256" key="12">
    <source>
        <dbReference type="ARBA" id="ARBA00022843"/>
    </source>
</evidence>
<dbReference type="PROSITE" id="PS50994">
    <property type="entry name" value="INTEGRASE"/>
    <property type="match status" value="1"/>
</dbReference>
<dbReference type="InterPro" id="IPR003617">
    <property type="entry name" value="TFIIS/CRSP70_N_sub"/>
</dbReference>
<evidence type="ECO:0000256" key="4">
    <source>
        <dbReference type="ARBA" id="ARBA00022454"/>
    </source>
</evidence>
<keyword evidence="13 16" id="KW-0539">Nucleus</keyword>
<dbReference type="SUPFAM" id="SSF52833">
    <property type="entry name" value="Thioredoxin-like"/>
    <property type="match status" value="1"/>
</dbReference>
<dbReference type="Gene3D" id="2.40.50.40">
    <property type="match status" value="1"/>
</dbReference>
<dbReference type="GO" id="GO:0072357">
    <property type="term" value="C:PTW/PP1 phosphatase complex"/>
    <property type="evidence" value="ECO:0007669"/>
    <property type="project" value="TreeGrafter"/>
</dbReference>
<dbReference type="GO" id="GO:0008157">
    <property type="term" value="F:protein phosphatase 1 binding"/>
    <property type="evidence" value="ECO:0007669"/>
    <property type="project" value="TreeGrafter"/>
</dbReference>
<dbReference type="PROSITE" id="PS50013">
    <property type="entry name" value="CHROMO_2"/>
    <property type="match status" value="1"/>
</dbReference>
<feature type="compositionally biased region" description="Low complexity" evidence="18">
    <location>
        <begin position="702"/>
        <end position="723"/>
    </location>
</feature>
<keyword evidence="19" id="KW-0472">Membrane</keyword>
<dbReference type="InterPro" id="IPR012337">
    <property type="entry name" value="RNaseH-like_sf"/>
</dbReference>
<feature type="domain" description="TFIIS N-terminal" evidence="23">
    <location>
        <begin position="104"/>
        <end position="178"/>
    </location>
</feature>
<dbReference type="Gene3D" id="1.10.10.10">
    <property type="entry name" value="Winged helix-like DNA-binding domain superfamily/Winged helix DNA-binding domain"/>
    <property type="match status" value="1"/>
</dbReference>
<feature type="region of interest" description="Disordered" evidence="18">
    <location>
        <begin position="179"/>
        <end position="231"/>
    </location>
</feature>
<dbReference type="SUPFAM" id="SSF53098">
    <property type="entry name" value="Ribonuclease H-like"/>
    <property type="match status" value="1"/>
</dbReference>
<protein>
    <recommendedName>
        <fullName evidence="3">Serine/threonine-protein phosphatase 1 regulatory subunit 10</fullName>
    </recommendedName>
</protein>
<dbReference type="Pfam" id="PF00642">
    <property type="entry name" value="zf-CCCH"/>
    <property type="match status" value="1"/>
</dbReference>
<evidence type="ECO:0000256" key="5">
    <source>
        <dbReference type="ARBA" id="ARBA00022481"/>
    </source>
</evidence>
<dbReference type="SUPFAM" id="SSF54160">
    <property type="entry name" value="Chromo domain-like"/>
    <property type="match status" value="1"/>
</dbReference>
<keyword evidence="19" id="KW-1133">Transmembrane helix</keyword>
<keyword evidence="12" id="KW-0832">Ubl conjugation</keyword>
<evidence type="ECO:0000256" key="10">
    <source>
        <dbReference type="ARBA" id="ARBA00022771"/>
    </source>
</evidence>
<feature type="transmembrane region" description="Helical" evidence="19">
    <location>
        <begin position="1555"/>
        <end position="1579"/>
    </location>
</feature>
<evidence type="ECO:0000259" key="21">
    <source>
        <dbReference type="PROSITE" id="PS50103"/>
    </source>
</evidence>
<dbReference type="EMBL" id="JAGTTL010000004">
    <property type="protein sequence ID" value="KAK6323954.1"/>
    <property type="molecule type" value="Genomic_DNA"/>
</dbReference>
<dbReference type="InterPro" id="IPR043128">
    <property type="entry name" value="Rev_trsase/Diguanyl_cyclase"/>
</dbReference>
<evidence type="ECO:0000256" key="16">
    <source>
        <dbReference type="PROSITE-ProRule" id="PRU00649"/>
    </source>
</evidence>
<comment type="subunit">
    <text evidence="15">Component of the PNUTS-PP1 complex (also named PTW/PP1 complex), composed of PPP1R10/PNUTS, TOX4, WDR82, and PPP1CA (or PPP1CB or PPP1CC).</text>
</comment>
<dbReference type="InterPro" id="IPR036397">
    <property type="entry name" value="RNaseH_sf"/>
</dbReference>
<keyword evidence="5" id="KW-0488">Methylation</keyword>
<dbReference type="SUPFAM" id="SSF90229">
    <property type="entry name" value="CCCH zinc finger"/>
    <property type="match status" value="1"/>
</dbReference>
<dbReference type="Gene3D" id="3.40.30.10">
    <property type="entry name" value="Glutaredoxin"/>
    <property type="match status" value="1"/>
</dbReference>
<dbReference type="Pfam" id="PF00665">
    <property type="entry name" value="rve"/>
    <property type="match status" value="1"/>
</dbReference>
<keyword evidence="8 17" id="KW-0479">Metal-binding</keyword>
<dbReference type="Gene3D" id="3.30.70.270">
    <property type="match status" value="1"/>
</dbReference>
<dbReference type="InterPro" id="IPR036388">
    <property type="entry name" value="WH-like_DNA-bd_sf"/>
</dbReference>
<feature type="domain" description="Integrase catalytic" evidence="22">
    <location>
        <begin position="1289"/>
        <end position="1475"/>
    </location>
</feature>
<dbReference type="FunFam" id="3.40.30.10:FF:000036">
    <property type="entry name" value="anterior gradient protein 2 homolog"/>
    <property type="match status" value="1"/>
</dbReference>
<feature type="region of interest" description="Disordered" evidence="18">
    <location>
        <begin position="333"/>
        <end position="438"/>
    </location>
</feature>
<accession>A0AAN8M6N1</accession>
<dbReference type="InterPro" id="IPR036249">
    <property type="entry name" value="Thioredoxin-like_sf"/>
</dbReference>
<evidence type="ECO:0000313" key="25">
    <source>
        <dbReference type="Proteomes" id="UP001356427"/>
    </source>
</evidence>
<dbReference type="GO" id="GO:0000785">
    <property type="term" value="C:chromatin"/>
    <property type="evidence" value="ECO:0007669"/>
    <property type="project" value="TreeGrafter"/>
</dbReference>
<gene>
    <name evidence="24" type="ORF">J4Q44_G00062930</name>
</gene>
<evidence type="ECO:0000256" key="7">
    <source>
        <dbReference type="ARBA" id="ARBA00022553"/>
    </source>
</evidence>
<evidence type="ECO:0000259" key="23">
    <source>
        <dbReference type="PROSITE" id="PS51319"/>
    </source>
</evidence>
<proteinExistence type="inferred from homology"/>
<evidence type="ECO:0000259" key="20">
    <source>
        <dbReference type="PROSITE" id="PS50013"/>
    </source>
</evidence>
<dbReference type="SMART" id="SM00509">
    <property type="entry name" value="TFS2N"/>
    <property type="match status" value="1"/>
</dbReference>
<feature type="compositionally biased region" description="Basic and acidic residues" evidence="18">
    <location>
        <begin position="541"/>
        <end position="550"/>
    </location>
</feature>
<dbReference type="InterPro" id="IPR017923">
    <property type="entry name" value="TFIIS_N"/>
</dbReference>
<dbReference type="InterPro" id="IPR016197">
    <property type="entry name" value="Chromo-like_dom_sf"/>
</dbReference>
<keyword evidence="25" id="KW-1185">Reference proteome</keyword>
<dbReference type="InterPro" id="IPR036855">
    <property type="entry name" value="Znf_CCCH_sf"/>
</dbReference>
<evidence type="ECO:0000256" key="2">
    <source>
        <dbReference type="ARBA" id="ARBA00004286"/>
    </source>
</evidence>
<feature type="compositionally biased region" description="Basic residues" evidence="18">
    <location>
        <begin position="218"/>
        <end position="230"/>
    </location>
</feature>
<evidence type="ECO:0000256" key="8">
    <source>
        <dbReference type="ARBA" id="ARBA00022723"/>
    </source>
</evidence>